<keyword evidence="5" id="KW-1185">Reference proteome</keyword>
<reference evidence="4 5" key="2">
    <citation type="submission" date="2016-08" db="EMBL/GenBank/DDBJ databases">
        <title>Pervasive Adenine N6-methylation of Active Genes in Fungi.</title>
        <authorList>
            <consortium name="DOE Joint Genome Institute"/>
            <person name="Mondo S.J."/>
            <person name="Dannebaum R.O."/>
            <person name="Kuo R.C."/>
            <person name="Labutti K."/>
            <person name="Haridas S."/>
            <person name="Kuo A."/>
            <person name="Salamov A."/>
            <person name="Ahrendt S.R."/>
            <person name="Lipzen A."/>
            <person name="Sullivan W."/>
            <person name="Andreopoulos W.B."/>
            <person name="Clum A."/>
            <person name="Lindquist E."/>
            <person name="Daum C."/>
            <person name="Ramamoorthy G.K."/>
            <person name="Gryganskyi A."/>
            <person name="Culley D."/>
            <person name="Magnuson J.K."/>
            <person name="James T.Y."/>
            <person name="O'Malley M.A."/>
            <person name="Stajich J.E."/>
            <person name="Spatafora J.W."/>
            <person name="Visel A."/>
            <person name="Grigoriev I.V."/>
        </authorList>
    </citation>
    <scope>NUCLEOTIDE SEQUENCE [LARGE SCALE GENOMIC DNA]</scope>
    <source>
        <strain evidence="4 5">S4</strain>
    </source>
</reference>
<dbReference type="InterPro" id="IPR006141">
    <property type="entry name" value="Intein_N"/>
</dbReference>
<dbReference type="Pfam" id="PF14623">
    <property type="entry name" value="Vint"/>
    <property type="match status" value="1"/>
</dbReference>
<comment type="caution">
    <text evidence="4">The sequence shown here is derived from an EMBL/GenBank/DDBJ whole genome shotgun (WGS) entry which is preliminary data.</text>
</comment>
<evidence type="ECO:0000259" key="2">
    <source>
        <dbReference type="PROSITE" id="PS50234"/>
    </source>
</evidence>
<organism evidence="4 5">
    <name type="scientific">Anaeromyces robustus</name>
    <dbReference type="NCBI Taxonomy" id="1754192"/>
    <lineage>
        <taxon>Eukaryota</taxon>
        <taxon>Fungi</taxon>
        <taxon>Fungi incertae sedis</taxon>
        <taxon>Chytridiomycota</taxon>
        <taxon>Chytridiomycota incertae sedis</taxon>
        <taxon>Neocallimastigomycetes</taxon>
        <taxon>Neocallimastigales</taxon>
        <taxon>Neocallimastigaceae</taxon>
        <taxon>Anaeromyces</taxon>
    </lineage>
</organism>
<evidence type="ECO:0000256" key="1">
    <source>
        <dbReference type="SAM" id="MobiDB-lite"/>
    </source>
</evidence>
<feature type="region of interest" description="Disordered" evidence="1">
    <location>
        <begin position="865"/>
        <end position="885"/>
    </location>
</feature>
<dbReference type="Pfam" id="PF04564">
    <property type="entry name" value="U-box"/>
    <property type="match status" value="1"/>
</dbReference>
<feature type="domain" description="VWFA" evidence="2">
    <location>
        <begin position="146"/>
        <end position="343"/>
    </location>
</feature>
<dbReference type="PROSITE" id="PS50234">
    <property type="entry name" value="VWFA"/>
    <property type="match status" value="1"/>
</dbReference>
<dbReference type="InterPro" id="IPR051266">
    <property type="entry name" value="CLCR"/>
</dbReference>
<evidence type="ECO:0008006" key="6">
    <source>
        <dbReference type="Google" id="ProtNLM"/>
    </source>
</evidence>
<dbReference type="InterPro" id="IPR036465">
    <property type="entry name" value="vWFA_dom_sf"/>
</dbReference>
<dbReference type="OrthoDB" id="299997at2759"/>
<dbReference type="PANTHER" id="PTHR10579">
    <property type="entry name" value="CALCIUM-ACTIVATED CHLORIDE CHANNEL REGULATOR"/>
    <property type="match status" value="1"/>
</dbReference>
<dbReference type="PROSITE" id="PS51698">
    <property type="entry name" value="U_BOX"/>
    <property type="match status" value="1"/>
</dbReference>
<dbReference type="InterPro" id="IPR013083">
    <property type="entry name" value="Znf_RING/FYVE/PHD"/>
</dbReference>
<evidence type="ECO:0000313" key="4">
    <source>
        <dbReference type="EMBL" id="ORX87767.1"/>
    </source>
</evidence>
<dbReference type="SMART" id="SM00504">
    <property type="entry name" value="Ubox"/>
    <property type="match status" value="1"/>
</dbReference>
<feature type="domain" description="U-box" evidence="3">
    <location>
        <begin position="10"/>
        <end position="83"/>
    </location>
</feature>
<dbReference type="PANTHER" id="PTHR10579:SF156">
    <property type="entry name" value="VWFA DOMAIN-CONTAINING PROTEIN"/>
    <property type="match status" value="1"/>
</dbReference>
<name>A0A1Y1XPU8_9FUNG</name>
<dbReference type="SUPFAM" id="SSF57850">
    <property type="entry name" value="RING/U-box"/>
    <property type="match status" value="1"/>
</dbReference>
<dbReference type="GO" id="GO:0004842">
    <property type="term" value="F:ubiquitin-protein transferase activity"/>
    <property type="evidence" value="ECO:0007669"/>
    <property type="project" value="InterPro"/>
</dbReference>
<sequence length="885" mass="101802">MSDTDILDEDVPNEYLCPITLEIMREPMVFPDGHTYEKEAIKRALDATHVSPLTKIPMNFSDGVINYSLKSLIEAYVKSKSIQLEDIDFDDKIKKFIINNDEKIENIEFEELYGRYISKEQSNNLCKDSIHVCMKPKKIENTPPLCLICVVDISGSMGNNCCNNIDGMESMYLSRLELIKHSIKTIVSTLRDNDMISIITFNDRAQVITVPVLLKSKEERKKVIDSMDQITPGRATNMWDGIKVALDLSKSIPYENCSKSIMVFTDGDSNINPPTGVYDTLKNAIQSSNDKFTISTFSFGNDIGPKLLVDIANLCNGVYGYCPDGSMVGTIFINYMSNLLSTITPIVKVTVTQGESVKKTMTIGPLYRGAYRNAIFKINKKLLDQTKVIVELPMTQQKFEVPINFDSPNLESYINEMSELEKKEKEKKMEIDDTDNDGNGDGDDDDDDELLDEESDDDTIVVENIDTNALIKEKDLESIKYEEILLNQLIRNKFIITLHKISKMYTIKDDPEESEKAKKILKEYFDLLNGLKYKTKFIKSLLIDIDNPDPSHGQVEKAIHQEYFKIWGECYINSFLRFHQYEQCGNFKDQSLQYYSFDIFSTYRKMAHAIFTHLPPPKMTKMSNNNYGTTFNTNSNNNNSYNNNNNNNNNNNYRNNYRNNSRFTANHSTSTCMSSFLNRHGGCFNGEAIVLLANGETKYVKDLKKGDRLNNNAIVQCLIEQTSSSKKLYMCNIQGVLLTPYHPILMNNIWYFPVDLVEAKEISINSWFNLILMDEENRKYEVEFSNGIKAITLGHYREENEILKHPYFGTDLVLKDLKERDPLGYSNGYIFINEFNPRQLQFDENNQYCINYYKKTFENENTNLNINSNNNPNNNPNNQIQELIY</sequence>
<feature type="compositionally biased region" description="Acidic residues" evidence="1">
    <location>
        <begin position="432"/>
        <end position="457"/>
    </location>
</feature>
<dbReference type="AlphaFoldDB" id="A0A1Y1XPU8"/>
<dbReference type="Pfam" id="PF14624">
    <property type="entry name" value="Vwaint"/>
    <property type="match status" value="1"/>
</dbReference>
<dbReference type="SUPFAM" id="SSF53300">
    <property type="entry name" value="vWA-like"/>
    <property type="match status" value="1"/>
</dbReference>
<dbReference type="CDD" id="cd16655">
    <property type="entry name" value="RING-Ubox_WDSUB1-like"/>
    <property type="match status" value="1"/>
</dbReference>
<accession>A0A1Y1XPU8</accession>
<dbReference type="Proteomes" id="UP000193944">
    <property type="component" value="Unassembled WGS sequence"/>
</dbReference>
<evidence type="ECO:0000259" key="3">
    <source>
        <dbReference type="PROSITE" id="PS51698"/>
    </source>
</evidence>
<dbReference type="Gene3D" id="3.30.40.10">
    <property type="entry name" value="Zinc/RING finger domain, C3HC4 (zinc finger)"/>
    <property type="match status" value="1"/>
</dbReference>
<dbReference type="Gene3D" id="3.40.50.410">
    <property type="entry name" value="von Willebrand factor, type A domain"/>
    <property type="match status" value="1"/>
</dbReference>
<dbReference type="STRING" id="1754192.A0A1Y1XPU8"/>
<dbReference type="PROSITE" id="PS50817">
    <property type="entry name" value="INTEIN_N_TER"/>
    <property type="match status" value="1"/>
</dbReference>
<dbReference type="SUPFAM" id="SSF51294">
    <property type="entry name" value="Hedgehog/intein (Hint) domain"/>
    <property type="match status" value="1"/>
</dbReference>
<dbReference type="GO" id="GO:0016567">
    <property type="term" value="P:protein ubiquitination"/>
    <property type="evidence" value="ECO:0007669"/>
    <property type="project" value="InterPro"/>
</dbReference>
<proteinExistence type="predicted"/>
<dbReference type="GO" id="GO:0016539">
    <property type="term" value="P:intein-mediated protein splicing"/>
    <property type="evidence" value="ECO:0007669"/>
    <property type="project" value="InterPro"/>
</dbReference>
<dbReference type="InterPro" id="IPR039510">
    <property type="entry name" value="Vint_dom"/>
</dbReference>
<feature type="region of interest" description="Disordered" evidence="1">
    <location>
        <begin position="626"/>
        <end position="659"/>
    </location>
</feature>
<dbReference type="InterPro" id="IPR032838">
    <property type="entry name" value="Vwaint_dom"/>
</dbReference>
<dbReference type="InterPro" id="IPR003613">
    <property type="entry name" value="Ubox_domain"/>
</dbReference>
<dbReference type="InterPro" id="IPR002035">
    <property type="entry name" value="VWF_A"/>
</dbReference>
<evidence type="ECO:0000313" key="5">
    <source>
        <dbReference type="Proteomes" id="UP000193944"/>
    </source>
</evidence>
<gene>
    <name evidence="4" type="ORF">BCR32DRAFT_324292</name>
</gene>
<dbReference type="Pfam" id="PF13519">
    <property type="entry name" value="VWA_2"/>
    <property type="match status" value="1"/>
</dbReference>
<feature type="region of interest" description="Disordered" evidence="1">
    <location>
        <begin position="424"/>
        <end position="457"/>
    </location>
</feature>
<dbReference type="EMBL" id="MCFG01000005">
    <property type="protein sequence ID" value="ORX87767.1"/>
    <property type="molecule type" value="Genomic_DNA"/>
</dbReference>
<reference evidence="4 5" key="1">
    <citation type="submission" date="2016-08" db="EMBL/GenBank/DDBJ databases">
        <title>A Parts List for Fungal Cellulosomes Revealed by Comparative Genomics.</title>
        <authorList>
            <consortium name="DOE Joint Genome Institute"/>
            <person name="Haitjema C.H."/>
            <person name="Gilmore S.P."/>
            <person name="Henske J.K."/>
            <person name="Solomon K.V."/>
            <person name="De Groot R."/>
            <person name="Kuo A."/>
            <person name="Mondo S.J."/>
            <person name="Salamov A.A."/>
            <person name="Labutti K."/>
            <person name="Zhao Z."/>
            <person name="Chiniquy J."/>
            <person name="Barry K."/>
            <person name="Brewer H.M."/>
            <person name="Purvine S.O."/>
            <person name="Wright A.T."/>
            <person name="Boxma B."/>
            <person name="Van Alen T."/>
            <person name="Hackstein J.H."/>
            <person name="Baker S.E."/>
            <person name="Grigoriev I.V."/>
            <person name="O'Malley M.A."/>
        </authorList>
    </citation>
    <scope>NUCLEOTIDE SEQUENCE [LARGE SCALE GENOMIC DNA]</scope>
    <source>
        <strain evidence="4 5">S4</strain>
    </source>
</reference>
<protein>
    <recommendedName>
        <fullName evidence="6">VWFA domain-containing protein</fullName>
    </recommendedName>
</protein>
<dbReference type="SMART" id="SM00327">
    <property type="entry name" value="VWA"/>
    <property type="match status" value="1"/>
</dbReference>
<dbReference type="InterPro" id="IPR036844">
    <property type="entry name" value="Hint_dom_sf"/>
</dbReference>